<evidence type="ECO:0000256" key="4">
    <source>
        <dbReference type="ARBA" id="ARBA00023180"/>
    </source>
</evidence>
<gene>
    <name evidence="9" type="ORF">B0H16DRAFT_475849</name>
</gene>
<evidence type="ECO:0000256" key="6">
    <source>
        <dbReference type="PIRSR" id="PIRSR602640-2"/>
    </source>
</evidence>
<evidence type="ECO:0000256" key="8">
    <source>
        <dbReference type="PIRSR" id="PIRSR602640-4"/>
    </source>
</evidence>
<dbReference type="Proteomes" id="UP001215598">
    <property type="component" value="Unassembled WGS sequence"/>
</dbReference>
<comment type="cofactor">
    <cofactor evidence="6">
        <name>Ca(2+)</name>
        <dbReference type="ChEBI" id="CHEBI:29108"/>
    </cofactor>
    <text evidence="6">Binds 2 calcium ions per subunit.</text>
</comment>
<sequence length="383" mass="40555">MSSKLFILSTALVVAAAGYTLWLQPILIAFGQGRVIESLGTAGCTTVLALSACEKIVLHAPTGVLYAACASSPASRAHWTPATNQLNASGPGGDYLATYDPLTSIVARLEPPFPGLSVHGMDVVPSASNPSELFIYAVNHRKPEDPHIAPVTGADSTIEIFKTTVGSTTLKHLRTLRDPVIITPNDIVGSSDGDSFFFTNDHSSKTSLMRYLSVLGLESGSVGYCHVKSGCKIAIENIHGANGIVRAPNNESFYVSNSVIGGIAVLERQTDNALLKTHTIPTDRGIDNLSMDTDGVIWGPGFPYFTSIIKHIADPSVVSPVSVHSIARNTGSGSFYGDKFKVTKVFEDDGTLASGTTSVVHDAVRKRLFLHGLASPHLTICPI</sequence>
<feature type="binding site" evidence="6">
    <location>
        <position position="186"/>
    </location>
    <ligand>
        <name>Ca(2+)</name>
        <dbReference type="ChEBI" id="CHEBI:29108"/>
        <label>1</label>
        <note>catalytic</note>
    </ligand>
</feature>
<dbReference type="Pfam" id="PF01731">
    <property type="entry name" value="Arylesterase"/>
    <property type="match status" value="1"/>
</dbReference>
<evidence type="ECO:0000256" key="1">
    <source>
        <dbReference type="ARBA" id="ARBA00008595"/>
    </source>
</evidence>
<evidence type="ECO:0000313" key="10">
    <source>
        <dbReference type="Proteomes" id="UP001215598"/>
    </source>
</evidence>
<dbReference type="GO" id="GO:0004064">
    <property type="term" value="F:arylesterase activity"/>
    <property type="evidence" value="ECO:0007669"/>
    <property type="project" value="InterPro"/>
</dbReference>
<proteinExistence type="inferred from homology"/>
<evidence type="ECO:0000256" key="3">
    <source>
        <dbReference type="ARBA" id="ARBA00023157"/>
    </source>
</evidence>
<feature type="glycosylation site" description="N-linked (GlcNAc...) asparagine" evidence="8">
    <location>
        <position position="288"/>
    </location>
</feature>
<dbReference type="InterPro" id="IPR002640">
    <property type="entry name" value="Arylesterase"/>
</dbReference>
<feature type="binding site" evidence="6">
    <location>
        <position position="185"/>
    </location>
    <ligand>
        <name>Ca(2+)</name>
        <dbReference type="ChEBI" id="CHEBI:29108"/>
        <label>1</label>
        <note>catalytic</note>
    </ligand>
</feature>
<comment type="similarity">
    <text evidence="1">Belongs to the paraoxonase family.</text>
</comment>
<keyword evidence="4 8" id="KW-0325">Glycoprotein</keyword>
<dbReference type="GO" id="GO:0046872">
    <property type="term" value="F:metal ion binding"/>
    <property type="evidence" value="ECO:0007669"/>
    <property type="project" value="UniProtKB-KW"/>
</dbReference>
<evidence type="ECO:0000256" key="2">
    <source>
        <dbReference type="ARBA" id="ARBA00022801"/>
    </source>
</evidence>
<keyword evidence="2" id="KW-0378">Hydrolase</keyword>
<accession>A0AAD7KDD0</accession>
<dbReference type="SUPFAM" id="SSF63829">
    <property type="entry name" value="Calcium-dependent phosphotriesterase"/>
    <property type="match status" value="1"/>
</dbReference>
<dbReference type="InterPro" id="IPR011042">
    <property type="entry name" value="6-blade_b-propeller_TolB-like"/>
</dbReference>
<comment type="PTM">
    <text evidence="8">Glycosylated.</text>
</comment>
<name>A0AAD7KDD0_9AGAR</name>
<dbReference type="PANTHER" id="PTHR11799">
    <property type="entry name" value="PARAOXONASE"/>
    <property type="match status" value="1"/>
</dbReference>
<evidence type="ECO:0000256" key="5">
    <source>
        <dbReference type="PIRSR" id="PIRSR602640-1"/>
    </source>
</evidence>
<keyword evidence="6" id="KW-0106">Calcium</keyword>
<dbReference type="EMBL" id="JARKIB010000003">
    <property type="protein sequence ID" value="KAJ7783019.1"/>
    <property type="molecule type" value="Genomic_DNA"/>
</dbReference>
<keyword evidence="10" id="KW-1185">Reference proteome</keyword>
<feature type="active site" description="Proton acceptor" evidence="5">
    <location>
        <position position="119"/>
    </location>
</feature>
<feature type="binding site" evidence="6">
    <location>
        <position position="287"/>
    </location>
    <ligand>
        <name>Ca(2+)</name>
        <dbReference type="ChEBI" id="CHEBI:29108"/>
        <label>1</label>
        <note>catalytic</note>
    </ligand>
</feature>
<keyword evidence="3 7" id="KW-1015">Disulfide bond</keyword>
<evidence type="ECO:0008006" key="11">
    <source>
        <dbReference type="Google" id="ProtNLM"/>
    </source>
</evidence>
<dbReference type="InterPro" id="IPR051288">
    <property type="entry name" value="Serum_paraoxonase/arylesterase"/>
</dbReference>
<evidence type="ECO:0000313" key="9">
    <source>
        <dbReference type="EMBL" id="KAJ7783019.1"/>
    </source>
</evidence>
<feature type="disulfide bond" description="In form B" evidence="7">
    <location>
        <begin position="44"/>
        <end position="381"/>
    </location>
</feature>
<comment type="caution">
    <text evidence="9">The sequence shown here is derived from an EMBL/GenBank/DDBJ whole genome shotgun (WGS) entry which is preliminary data.</text>
</comment>
<reference evidence="9" key="1">
    <citation type="submission" date="2023-03" db="EMBL/GenBank/DDBJ databases">
        <title>Massive genome expansion in bonnet fungi (Mycena s.s.) driven by repeated elements and novel gene families across ecological guilds.</title>
        <authorList>
            <consortium name="Lawrence Berkeley National Laboratory"/>
            <person name="Harder C.B."/>
            <person name="Miyauchi S."/>
            <person name="Viragh M."/>
            <person name="Kuo A."/>
            <person name="Thoen E."/>
            <person name="Andreopoulos B."/>
            <person name="Lu D."/>
            <person name="Skrede I."/>
            <person name="Drula E."/>
            <person name="Henrissat B."/>
            <person name="Morin E."/>
            <person name="Kohler A."/>
            <person name="Barry K."/>
            <person name="LaButti K."/>
            <person name="Morin E."/>
            <person name="Salamov A."/>
            <person name="Lipzen A."/>
            <person name="Mereny Z."/>
            <person name="Hegedus B."/>
            <person name="Baldrian P."/>
            <person name="Stursova M."/>
            <person name="Weitz H."/>
            <person name="Taylor A."/>
            <person name="Grigoriev I.V."/>
            <person name="Nagy L.G."/>
            <person name="Martin F."/>
            <person name="Kauserud H."/>
        </authorList>
    </citation>
    <scope>NUCLEOTIDE SEQUENCE</scope>
    <source>
        <strain evidence="9">CBHHK182m</strain>
    </source>
</reference>
<feature type="binding site" evidence="6">
    <location>
        <position position="288"/>
    </location>
    <ligand>
        <name>Ca(2+)</name>
        <dbReference type="ChEBI" id="CHEBI:29108"/>
        <label>1</label>
        <note>catalytic</note>
    </ligand>
</feature>
<feature type="binding site" evidence="6">
    <location>
        <position position="242"/>
    </location>
    <ligand>
        <name>Ca(2+)</name>
        <dbReference type="ChEBI" id="CHEBI:29108"/>
        <label>1</label>
        <note>catalytic</note>
    </ligand>
</feature>
<keyword evidence="6" id="KW-0479">Metal-binding</keyword>
<organism evidence="9 10">
    <name type="scientific">Mycena metata</name>
    <dbReference type="NCBI Taxonomy" id="1033252"/>
    <lineage>
        <taxon>Eukaryota</taxon>
        <taxon>Fungi</taxon>
        <taxon>Dikarya</taxon>
        <taxon>Basidiomycota</taxon>
        <taxon>Agaricomycotina</taxon>
        <taxon>Agaricomycetes</taxon>
        <taxon>Agaricomycetidae</taxon>
        <taxon>Agaricales</taxon>
        <taxon>Marasmiineae</taxon>
        <taxon>Mycenaceae</taxon>
        <taxon>Mycena</taxon>
    </lineage>
</organism>
<dbReference type="Gene3D" id="2.120.10.30">
    <property type="entry name" value="TolB, C-terminal domain"/>
    <property type="match status" value="1"/>
</dbReference>
<dbReference type="PANTHER" id="PTHR11799:SF12">
    <property type="entry name" value="PARAOXONASE-RELATED"/>
    <property type="match status" value="1"/>
</dbReference>
<evidence type="ECO:0000256" key="7">
    <source>
        <dbReference type="PIRSR" id="PIRSR602640-3"/>
    </source>
</evidence>
<protein>
    <recommendedName>
        <fullName evidence="11">Serum paraoxonase/arylesterase</fullName>
    </recommendedName>
</protein>
<dbReference type="AlphaFoldDB" id="A0AAD7KDD0"/>